<gene>
    <name evidence="1" type="ORF">NC653_002512</name>
</gene>
<sequence>MLEKEKRQFFITTHSTAFPSTAPTPATTTFLIHIYLVISLCFDC</sequence>
<accession>A0AAD6RP23</accession>
<dbReference type="EMBL" id="JAQIZT010000001">
    <property type="protein sequence ID" value="KAJ7012481.1"/>
    <property type="molecule type" value="Genomic_DNA"/>
</dbReference>
<organism evidence="1 2">
    <name type="scientific">Populus alba x Populus x berolinensis</name>
    <dbReference type="NCBI Taxonomy" id="444605"/>
    <lineage>
        <taxon>Eukaryota</taxon>
        <taxon>Viridiplantae</taxon>
        <taxon>Streptophyta</taxon>
        <taxon>Embryophyta</taxon>
        <taxon>Tracheophyta</taxon>
        <taxon>Spermatophyta</taxon>
        <taxon>Magnoliopsida</taxon>
        <taxon>eudicotyledons</taxon>
        <taxon>Gunneridae</taxon>
        <taxon>Pentapetalae</taxon>
        <taxon>rosids</taxon>
        <taxon>fabids</taxon>
        <taxon>Malpighiales</taxon>
        <taxon>Salicaceae</taxon>
        <taxon>Saliceae</taxon>
        <taxon>Populus</taxon>
    </lineage>
</organism>
<dbReference type="AlphaFoldDB" id="A0AAD6RP23"/>
<reference evidence="1 2" key="1">
    <citation type="journal article" date="2023" name="Mol. Ecol. Resour.">
        <title>Chromosome-level genome assembly of a triploid poplar Populus alba 'Berolinensis'.</title>
        <authorList>
            <person name="Chen S."/>
            <person name="Yu Y."/>
            <person name="Wang X."/>
            <person name="Wang S."/>
            <person name="Zhang T."/>
            <person name="Zhou Y."/>
            <person name="He R."/>
            <person name="Meng N."/>
            <person name="Wang Y."/>
            <person name="Liu W."/>
            <person name="Liu Z."/>
            <person name="Liu J."/>
            <person name="Guo Q."/>
            <person name="Huang H."/>
            <person name="Sederoff R.R."/>
            <person name="Wang G."/>
            <person name="Qu G."/>
            <person name="Chen S."/>
        </authorList>
    </citation>
    <scope>NUCLEOTIDE SEQUENCE [LARGE SCALE GENOMIC DNA]</scope>
    <source>
        <strain evidence="1">SC-2020</strain>
    </source>
</reference>
<dbReference type="Proteomes" id="UP001164929">
    <property type="component" value="Chromosome 1"/>
</dbReference>
<name>A0AAD6RP23_9ROSI</name>
<proteinExistence type="predicted"/>
<evidence type="ECO:0000313" key="1">
    <source>
        <dbReference type="EMBL" id="KAJ7012481.1"/>
    </source>
</evidence>
<evidence type="ECO:0000313" key="2">
    <source>
        <dbReference type="Proteomes" id="UP001164929"/>
    </source>
</evidence>
<keyword evidence="2" id="KW-1185">Reference proteome</keyword>
<protein>
    <submittedName>
        <fullName evidence="1">Uncharacterized protein</fullName>
    </submittedName>
</protein>
<comment type="caution">
    <text evidence="1">The sequence shown here is derived from an EMBL/GenBank/DDBJ whole genome shotgun (WGS) entry which is preliminary data.</text>
</comment>